<dbReference type="Proteomes" id="UP001501414">
    <property type="component" value="Unassembled WGS sequence"/>
</dbReference>
<sequence>MTGGAMAAGVLLLVVAALTVWCLTRVRRLHRLHARVDAARSGLAAALARRVRVALEVAELLDPPRGASLAAAATAAGAGSAPAADGRDPAGTRESREMAENALTRELAALGGAVPDPRLAAELDDAQQLVVLARRVHNDAVRDTRVLRSRRLVRRLHLYGTAPEPVYFEIVDPEPASLRYRADVGSTRHRTVM</sequence>
<gene>
    <name evidence="1" type="ORF">GCM10009613_62790</name>
</gene>
<keyword evidence="2" id="KW-1185">Reference proteome</keyword>
<evidence type="ECO:0000313" key="1">
    <source>
        <dbReference type="EMBL" id="GAA1402599.1"/>
    </source>
</evidence>
<organism evidence="1 2">
    <name type="scientific">Pseudonocardia kongjuensis</name>
    <dbReference type="NCBI Taxonomy" id="102227"/>
    <lineage>
        <taxon>Bacteria</taxon>
        <taxon>Bacillati</taxon>
        <taxon>Actinomycetota</taxon>
        <taxon>Actinomycetes</taxon>
        <taxon>Pseudonocardiales</taxon>
        <taxon>Pseudonocardiaceae</taxon>
        <taxon>Pseudonocardia</taxon>
    </lineage>
</organism>
<reference evidence="2" key="1">
    <citation type="journal article" date="2019" name="Int. J. Syst. Evol. Microbiol.">
        <title>The Global Catalogue of Microorganisms (GCM) 10K type strain sequencing project: providing services to taxonomists for standard genome sequencing and annotation.</title>
        <authorList>
            <consortium name="The Broad Institute Genomics Platform"/>
            <consortium name="The Broad Institute Genome Sequencing Center for Infectious Disease"/>
            <person name="Wu L."/>
            <person name="Ma J."/>
        </authorList>
    </citation>
    <scope>NUCLEOTIDE SEQUENCE [LARGE SCALE GENOMIC DNA]</scope>
    <source>
        <strain evidence="2">JCM 11896</strain>
    </source>
</reference>
<evidence type="ECO:0000313" key="2">
    <source>
        <dbReference type="Proteomes" id="UP001501414"/>
    </source>
</evidence>
<comment type="caution">
    <text evidence="1">The sequence shown here is derived from an EMBL/GenBank/DDBJ whole genome shotgun (WGS) entry which is preliminary data.</text>
</comment>
<proteinExistence type="predicted"/>
<protein>
    <recommendedName>
        <fullName evidence="3">NUDIX hydrolase</fullName>
    </recommendedName>
</protein>
<dbReference type="EMBL" id="BAAAJK010000055">
    <property type="protein sequence ID" value="GAA1402599.1"/>
    <property type="molecule type" value="Genomic_DNA"/>
</dbReference>
<name>A0ABP4IYN9_9PSEU</name>
<accession>A0ABP4IYN9</accession>
<evidence type="ECO:0008006" key="3">
    <source>
        <dbReference type="Google" id="ProtNLM"/>
    </source>
</evidence>